<sequence>MEVVTCSPEKSQPNGQKSEGILTNATTTVPGELSAGKSISGAQVSDLTVSEDWEIVGYLNRDQIDLINGMDPKSDQETLKAYKEIEWLALYFKTFTCSSGLPLEIRRKIWLYALPEPRLVNLELDPKPELALENDQHPEFISIAIRDYTLTTDDTKDRYMSLDIRPFFLTCHEFKDVFLEYYKSFDIHTQIAVDGDCLYTPPMLPTYSTICLVIIENPPSQCYIDPRADCPKFDNLKESIEILSGIGITLDFSALRHIAIAKYSKFGNESLILESTWKAIEDNFPQLKSVTLSGNNGGTYVNKFPMGIPTVTRFHRLTEDTISEFYRQTICQYYNGLAPLNACIVDAHYMDIIWKAAYRYNESFLERTNINGDYWKGVNLTTSLWMEHTLHRAKDYIQLKEIKTLSSTLKQWEDSMSGVHM</sequence>
<dbReference type="Pfam" id="PF20150">
    <property type="entry name" value="2EXR"/>
    <property type="match status" value="1"/>
</dbReference>
<evidence type="ECO:0000259" key="2">
    <source>
        <dbReference type="Pfam" id="PF20150"/>
    </source>
</evidence>
<comment type="caution">
    <text evidence="3">The sequence shown here is derived from an EMBL/GenBank/DDBJ whole genome shotgun (WGS) entry which is preliminary data.</text>
</comment>
<dbReference type="EMBL" id="PQXH01000196">
    <property type="protein sequence ID" value="TGO08693.1"/>
    <property type="molecule type" value="Genomic_DNA"/>
</dbReference>
<evidence type="ECO:0000256" key="1">
    <source>
        <dbReference type="SAM" id="MobiDB-lite"/>
    </source>
</evidence>
<evidence type="ECO:0000313" key="3">
    <source>
        <dbReference type="EMBL" id="TGO08693.1"/>
    </source>
</evidence>
<reference evidence="3 4" key="1">
    <citation type="submission" date="2017-12" db="EMBL/GenBank/DDBJ databases">
        <title>Comparative genomics of Botrytis spp.</title>
        <authorList>
            <person name="Valero-Jimenez C.A."/>
            <person name="Tapia P."/>
            <person name="Veloso J."/>
            <person name="Silva-Moreno E."/>
            <person name="Staats M."/>
            <person name="Valdes J.H."/>
            <person name="Van Kan J.A.L."/>
        </authorList>
    </citation>
    <scope>NUCLEOTIDE SEQUENCE [LARGE SCALE GENOMIC DNA]</scope>
    <source>
        <strain evidence="3 4">Bt9001</strain>
    </source>
</reference>
<dbReference type="OrthoDB" id="3540592at2759"/>
<dbReference type="InterPro" id="IPR045518">
    <property type="entry name" value="2EXR"/>
</dbReference>
<protein>
    <recommendedName>
        <fullName evidence="2">2EXR domain-containing protein</fullName>
    </recommendedName>
</protein>
<keyword evidence="4" id="KW-1185">Reference proteome</keyword>
<gene>
    <name evidence="3" type="ORF">BTUL_0196g00190</name>
</gene>
<feature type="compositionally biased region" description="Polar residues" evidence="1">
    <location>
        <begin position="8"/>
        <end position="22"/>
    </location>
</feature>
<organism evidence="3 4">
    <name type="scientific">Botrytis tulipae</name>
    <dbReference type="NCBI Taxonomy" id="87230"/>
    <lineage>
        <taxon>Eukaryota</taxon>
        <taxon>Fungi</taxon>
        <taxon>Dikarya</taxon>
        <taxon>Ascomycota</taxon>
        <taxon>Pezizomycotina</taxon>
        <taxon>Leotiomycetes</taxon>
        <taxon>Helotiales</taxon>
        <taxon>Sclerotiniaceae</taxon>
        <taxon>Botrytis</taxon>
    </lineage>
</organism>
<dbReference type="Proteomes" id="UP000297777">
    <property type="component" value="Unassembled WGS sequence"/>
</dbReference>
<dbReference type="AlphaFoldDB" id="A0A4Z1EDJ0"/>
<evidence type="ECO:0000313" key="4">
    <source>
        <dbReference type="Proteomes" id="UP000297777"/>
    </source>
</evidence>
<accession>A0A4Z1EDJ0</accession>
<proteinExistence type="predicted"/>
<feature type="domain" description="2EXR" evidence="2">
    <location>
        <begin position="95"/>
        <end position="227"/>
    </location>
</feature>
<name>A0A4Z1EDJ0_9HELO</name>
<feature type="region of interest" description="Disordered" evidence="1">
    <location>
        <begin position="1"/>
        <end position="22"/>
    </location>
</feature>